<dbReference type="AlphaFoldDB" id="A0A4V6NPF5"/>
<reference evidence="2 3" key="1">
    <citation type="submission" date="2019-03" db="EMBL/GenBank/DDBJ databases">
        <title>Genomic Encyclopedia of Type Strains, Phase IV (KMG-IV): sequencing the most valuable type-strain genomes for metagenomic binning, comparative biology and taxonomic classification.</title>
        <authorList>
            <person name="Goeker M."/>
        </authorList>
    </citation>
    <scope>NUCLEOTIDE SEQUENCE [LARGE SCALE GENOMIC DNA]</scope>
    <source>
        <strain evidence="2 3">DSM 23344</strain>
    </source>
</reference>
<dbReference type="PANTHER" id="PTHR33361:SF2">
    <property type="entry name" value="DUF885 DOMAIN-CONTAINING PROTEIN"/>
    <property type="match status" value="1"/>
</dbReference>
<dbReference type="EMBL" id="SLWX01000003">
    <property type="protein sequence ID" value="TCO77020.1"/>
    <property type="molecule type" value="Genomic_DNA"/>
</dbReference>
<sequence>MKNLKGLLLVSVACAFCAGAFAQSSYERLVQMNEEILALAKPAVIEGVPDLSPATIAAQREALEDFEARLREIDTAGWEVSRQIDYLLVWSKMNAIVFNHRVMQPWSRDPLTYLYHFRGIPHAEVPATPEERAALADRLKAVPAMVDRAIVNLTQPAGELAELAIFLLDNFDGVGQGEPYRDEPPEGTIGWFKDLCGRLEGQNGSLVDACRRATAAAQQYHDWLADNLDSMQASAAIGADNFNWYLKHVRLLPQTVDDLRGIGEREFHRYRFNYLLDRHVNAPLEELELTRSAEQHRQRTRQAEADTRKLVRDLKLFTIPDDMPDEFESDVFWSPRAETDRHFWEEIQFRNALNNHIHASIPGHRFDSRLRERLTNPIRRTHGESARAEGWATYLEETLIQAGIAKDNPRVRELFYAALIKRGSRFFAEIGMHTGTMTLEEANAYMMDWVPYMEEDLGRYDLVGYLRRPGLGSMYLLGKTQIEQLISERAFQLGDDFDLGEFHDDFLSRGIIPVTLIRWEMAGLDDSARAVWADVVGKPFPGDQ</sequence>
<feature type="signal peptide" evidence="1">
    <location>
        <begin position="1"/>
        <end position="22"/>
    </location>
</feature>
<keyword evidence="3" id="KW-1185">Reference proteome</keyword>
<accession>A0A4V6NPF5</accession>
<organism evidence="2 3">
    <name type="scientific">Chromatocurvus halotolerans</name>
    <dbReference type="NCBI Taxonomy" id="1132028"/>
    <lineage>
        <taxon>Bacteria</taxon>
        <taxon>Pseudomonadati</taxon>
        <taxon>Pseudomonadota</taxon>
        <taxon>Gammaproteobacteria</taxon>
        <taxon>Cellvibrionales</taxon>
        <taxon>Halieaceae</taxon>
        <taxon>Chromatocurvus</taxon>
    </lineage>
</organism>
<dbReference type="PANTHER" id="PTHR33361">
    <property type="entry name" value="GLR0591 PROTEIN"/>
    <property type="match status" value="1"/>
</dbReference>
<protein>
    <submittedName>
        <fullName evidence="2">Uncharacterized protein DUF885</fullName>
    </submittedName>
</protein>
<dbReference type="InterPro" id="IPR010281">
    <property type="entry name" value="DUF885"/>
</dbReference>
<evidence type="ECO:0000313" key="3">
    <source>
        <dbReference type="Proteomes" id="UP000294980"/>
    </source>
</evidence>
<evidence type="ECO:0000313" key="2">
    <source>
        <dbReference type="EMBL" id="TCO77020.1"/>
    </source>
</evidence>
<name>A0A4V6NPF5_9GAMM</name>
<feature type="chain" id="PRO_5020204084" evidence="1">
    <location>
        <begin position="23"/>
        <end position="544"/>
    </location>
</feature>
<dbReference type="OrthoDB" id="7277554at2"/>
<dbReference type="RefSeq" id="WP_117317463.1">
    <property type="nucleotide sequence ID" value="NZ_QQSW01000008.1"/>
</dbReference>
<gene>
    <name evidence="2" type="ORF">EV688_10333</name>
</gene>
<proteinExistence type="predicted"/>
<comment type="caution">
    <text evidence="2">The sequence shown here is derived from an EMBL/GenBank/DDBJ whole genome shotgun (WGS) entry which is preliminary data.</text>
</comment>
<dbReference type="Proteomes" id="UP000294980">
    <property type="component" value="Unassembled WGS sequence"/>
</dbReference>
<evidence type="ECO:0000256" key="1">
    <source>
        <dbReference type="SAM" id="SignalP"/>
    </source>
</evidence>
<dbReference type="Pfam" id="PF05960">
    <property type="entry name" value="DUF885"/>
    <property type="match status" value="2"/>
</dbReference>
<keyword evidence="1" id="KW-0732">Signal</keyword>